<gene>
    <name evidence="2" type="primary">kdd</name>
    <name evidence="2" type="ORF">BACCIP111895_03751</name>
</gene>
<feature type="domain" description="L-erythro-3,5-diaminohexanoate dehydrogenase N-terminal" evidence="1">
    <location>
        <begin position="10"/>
        <end position="155"/>
    </location>
</feature>
<dbReference type="Gene3D" id="3.40.50.720">
    <property type="entry name" value="NAD(P)-binding Rossmann-like Domain"/>
    <property type="match status" value="1"/>
</dbReference>
<dbReference type="Pfam" id="PF26370">
    <property type="entry name" value="KDD_N"/>
    <property type="match status" value="1"/>
</dbReference>
<accession>A0ABM9EV79</accession>
<dbReference type="Proteomes" id="UP000838308">
    <property type="component" value="Unassembled WGS sequence"/>
</dbReference>
<keyword evidence="2" id="KW-0560">Oxidoreductase</keyword>
<proteinExistence type="predicted"/>
<keyword evidence="3" id="KW-1185">Reference proteome</keyword>
<dbReference type="GO" id="GO:0047124">
    <property type="term" value="F:L-erythro-3,5-diaminohexanoate dehydrogenase activity"/>
    <property type="evidence" value="ECO:0007669"/>
    <property type="project" value="UniProtKB-EC"/>
</dbReference>
<dbReference type="EMBL" id="CALBWS010000029">
    <property type="protein sequence ID" value="CAH2716564.1"/>
    <property type="molecule type" value="Genomic_DNA"/>
</dbReference>
<sequence>MKAGCPYGTHRVLNAKHGKFPQAASKLDNHMEIYDNELLIDVEMLNIDAASFRQIREEANDDKEKMAETILKIVNSRGKMHNPVTDSGGVLMGTVKQVGENFTKNIKPGEKIVTLVSLSLTPLKIEKIYDVIPEKEQVLISGQAILFQSGIYAKLTEDLSLDFVLSVLDVAGAPAQTRKITKEGDTVFIIGSGGKSGMLCLCAARKQVGSAGKVIGLAYSAADYQRTVASGLANHVIQGDARNPLEILEKVKAVTQNRLADVSINCANVGGTEMASIITTKEGGTVYFFNMATKFTAAALGAEGIGKDVNLLIGNGYTKGHVEVALGLANELRKKGLF</sequence>
<reference evidence="2" key="1">
    <citation type="submission" date="2022-04" db="EMBL/GenBank/DDBJ databases">
        <authorList>
            <person name="Criscuolo A."/>
        </authorList>
    </citation>
    <scope>NUCLEOTIDE SEQUENCE</scope>
    <source>
        <strain evidence="2">CIP111895</strain>
    </source>
</reference>
<dbReference type="EC" id="1.4.1.11" evidence="2"/>
<name>A0ABM9EV79_9BACI</name>
<comment type="caution">
    <text evidence="2">The sequence shown here is derived from an EMBL/GenBank/DDBJ whole genome shotgun (WGS) entry which is preliminary data.</text>
</comment>
<evidence type="ECO:0000313" key="2">
    <source>
        <dbReference type="EMBL" id="CAH2716564.1"/>
    </source>
</evidence>
<organism evidence="2 3">
    <name type="scientific">Neobacillus rhizosphaerae</name>
    <dbReference type="NCBI Taxonomy" id="2880965"/>
    <lineage>
        <taxon>Bacteria</taxon>
        <taxon>Bacillati</taxon>
        <taxon>Bacillota</taxon>
        <taxon>Bacilli</taxon>
        <taxon>Bacillales</taxon>
        <taxon>Bacillaceae</taxon>
        <taxon>Neobacillus</taxon>
    </lineage>
</organism>
<dbReference type="Gene3D" id="3.90.180.10">
    <property type="entry name" value="Medium-chain alcohol dehydrogenases, catalytic domain"/>
    <property type="match status" value="1"/>
</dbReference>
<protein>
    <submittedName>
        <fullName evidence="2">L-erythro-3,5-diaminohexanoate dehydrogenase</fullName>
        <ecNumber evidence="2">1.4.1.11</ecNumber>
    </submittedName>
</protein>
<dbReference type="InterPro" id="IPR036291">
    <property type="entry name" value="NAD(P)-bd_dom_sf"/>
</dbReference>
<dbReference type="SUPFAM" id="SSF51735">
    <property type="entry name" value="NAD(P)-binding Rossmann-fold domains"/>
    <property type="match status" value="1"/>
</dbReference>
<evidence type="ECO:0000313" key="3">
    <source>
        <dbReference type="Proteomes" id="UP000838308"/>
    </source>
</evidence>
<evidence type="ECO:0000259" key="1">
    <source>
        <dbReference type="Pfam" id="PF26370"/>
    </source>
</evidence>
<dbReference type="InterPro" id="IPR058932">
    <property type="entry name" value="KDD_N"/>
</dbReference>